<dbReference type="Gene3D" id="1.10.10.60">
    <property type="entry name" value="Homeodomain-like"/>
    <property type="match status" value="1"/>
</dbReference>
<proteinExistence type="predicted"/>
<evidence type="ECO:0000256" key="4">
    <source>
        <dbReference type="PROSITE-ProRule" id="PRU00335"/>
    </source>
</evidence>
<dbReference type="InterPro" id="IPR009057">
    <property type="entry name" value="Homeodomain-like_sf"/>
</dbReference>
<evidence type="ECO:0000313" key="7">
    <source>
        <dbReference type="Proteomes" id="UP001501475"/>
    </source>
</evidence>
<keyword evidence="3" id="KW-0804">Transcription</keyword>
<evidence type="ECO:0000256" key="2">
    <source>
        <dbReference type="ARBA" id="ARBA00023125"/>
    </source>
</evidence>
<feature type="domain" description="HTH tetR-type" evidence="5">
    <location>
        <begin position="20"/>
        <end position="80"/>
    </location>
</feature>
<dbReference type="SUPFAM" id="SSF46689">
    <property type="entry name" value="Homeodomain-like"/>
    <property type="match status" value="1"/>
</dbReference>
<evidence type="ECO:0000313" key="6">
    <source>
        <dbReference type="EMBL" id="GAA1763240.1"/>
    </source>
</evidence>
<feature type="DNA-binding region" description="H-T-H motif" evidence="4">
    <location>
        <begin position="43"/>
        <end position="62"/>
    </location>
</feature>
<dbReference type="InterPro" id="IPR050109">
    <property type="entry name" value="HTH-type_TetR-like_transc_reg"/>
</dbReference>
<evidence type="ECO:0000256" key="1">
    <source>
        <dbReference type="ARBA" id="ARBA00023015"/>
    </source>
</evidence>
<dbReference type="PANTHER" id="PTHR30055:SF151">
    <property type="entry name" value="TRANSCRIPTIONAL REGULATORY PROTEIN"/>
    <property type="match status" value="1"/>
</dbReference>
<dbReference type="SUPFAM" id="SSF48498">
    <property type="entry name" value="Tetracyclin repressor-like, C-terminal domain"/>
    <property type="match status" value="1"/>
</dbReference>
<gene>
    <name evidence="6" type="ORF">GCM10009810_23090</name>
</gene>
<organism evidence="6 7">
    <name type="scientific">Nostocoides vanveenii</name>
    <dbReference type="NCBI Taxonomy" id="330835"/>
    <lineage>
        <taxon>Bacteria</taxon>
        <taxon>Bacillati</taxon>
        <taxon>Actinomycetota</taxon>
        <taxon>Actinomycetes</taxon>
        <taxon>Micrococcales</taxon>
        <taxon>Intrasporangiaceae</taxon>
        <taxon>Nostocoides</taxon>
    </lineage>
</organism>
<dbReference type="PROSITE" id="PS50977">
    <property type="entry name" value="HTH_TETR_2"/>
    <property type="match status" value="1"/>
</dbReference>
<evidence type="ECO:0000256" key="3">
    <source>
        <dbReference type="ARBA" id="ARBA00023163"/>
    </source>
</evidence>
<dbReference type="InterPro" id="IPR001647">
    <property type="entry name" value="HTH_TetR"/>
</dbReference>
<keyword evidence="1" id="KW-0805">Transcription regulation</keyword>
<evidence type="ECO:0000259" key="5">
    <source>
        <dbReference type="PROSITE" id="PS50977"/>
    </source>
</evidence>
<dbReference type="InterPro" id="IPR036271">
    <property type="entry name" value="Tet_transcr_reg_TetR-rel_C_sf"/>
</dbReference>
<dbReference type="Gene3D" id="1.10.357.10">
    <property type="entry name" value="Tetracycline Repressor, domain 2"/>
    <property type="match status" value="1"/>
</dbReference>
<dbReference type="EMBL" id="BAAAPN010000052">
    <property type="protein sequence ID" value="GAA1763240.1"/>
    <property type="molecule type" value="Genomic_DNA"/>
</dbReference>
<dbReference type="PANTHER" id="PTHR30055">
    <property type="entry name" value="HTH-TYPE TRANSCRIPTIONAL REGULATOR RUTR"/>
    <property type="match status" value="1"/>
</dbReference>
<dbReference type="InterPro" id="IPR004111">
    <property type="entry name" value="Repressor_TetR_C"/>
</dbReference>
<dbReference type="Pfam" id="PF02909">
    <property type="entry name" value="TetR_C_1"/>
    <property type="match status" value="1"/>
</dbReference>
<dbReference type="Pfam" id="PF00440">
    <property type="entry name" value="TetR_N"/>
    <property type="match status" value="1"/>
</dbReference>
<protein>
    <submittedName>
        <fullName evidence="6">TetR/AcrR family transcriptional regulator</fullName>
    </submittedName>
</protein>
<keyword evidence="7" id="KW-1185">Reference proteome</keyword>
<keyword evidence="2 4" id="KW-0238">DNA-binding</keyword>
<reference evidence="6 7" key="1">
    <citation type="journal article" date="2019" name="Int. J. Syst. Evol. Microbiol.">
        <title>The Global Catalogue of Microorganisms (GCM) 10K type strain sequencing project: providing services to taxonomists for standard genome sequencing and annotation.</title>
        <authorList>
            <consortium name="The Broad Institute Genomics Platform"/>
            <consortium name="The Broad Institute Genome Sequencing Center for Infectious Disease"/>
            <person name="Wu L."/>
            <person name="Ma J."/>
        </authorList>
    </citation>
    <scope>NUCLEOTIDE SEQUENCE [LARGE SCALE GENOMIC DNA]</scope>
    <source>
        <strain evidence="6 7">JCM 15591</strain>
    </source>
</reference>
<dbReference type="Proteomes" id="UP001501475">
    <property type="component" value="Unassembled WGS sequence"/>
</dbReference>
<name>A0ABN2KSN4_9MICO</name>
<sequence length="236" mass="25540">MPPARRAPVASAAARGRRAQHSLDSILAGAIELLDEAGEGALTFRSLAGRLGGGVGSIYWYVAGKDELIQRAADEVIGRLLAQTAATVTGGDPFTALRTLAMALYATMHEHPWIAVHLMRDVKLQPNSLVLYERFGQQVLRLPLTSRERFHAVSAIVNYTTGVGAELGQSPELAAAYVNVDRQEFLAAQARAWLATDPERYPFIHEIAQEFAAHEDIDQFASGLDLLLAGLRLQAG</sequence>
<accession>A0ABN2KSN4</accession>
<dbReference type="RefSeq" id="WP_344066340.1">
    <property type="nucleotide sequence ID" value="NZ_BAAAPN010000052.1"/>
</dbReference>
<comment type="caution">
    <text evidence="6">The sequence shown here is derived from an EMBL/GenBank/DDBJ whole genome shotgun (WGS) entry which is preliminary data.</text>
</comment>